<gene>
    <name evidence="11" type="ORF">NSK_004038</name>
</gene>
<keyword evidence="9 10" id="KW-0539">Nucleus</keyword>
<dbReference type="SUPFAM" id="SSF57783">
    <property type="entry name" value="Zinc beta-ribbon"/>
    <property type="match status" value="1"/>
</dbReference>
<keyword evidence="12" id="KW-1185">Reference proteome</keyword>
<evidence type="ECO:0000256" key="9">
    <source>
        <dbReference type="ARBA" id="ARBA00023242"/>
    </source>
</evidence>
<evidence type="ECO:0000256" key="2">
    <source>
        <dbReference type="ARBA" id="ARBA00004123"/>
    </source>
</evidence>
<keyword evidence="7 10" id="KW-0805">Transcription regulation</keyword>
<evidence type="ECO:0000256" key="10">
    <source>
        <dbReference type="RuleBase" id="RU364033"/>
    </source>
</evidence>
<evidence type="ECO:0000256" key="8">
    <source>
        <dbReference type="ARBA" id="ARBA00023163"/>
    </source>
</evidence>
<dbReference type="OrthoDB" id="445983at2759"/>
<dbReference type="InterPro" id="IPR007808">
    <property type="entry name" value="Elf1"/>
</dbReference>
<dbReference type="GO" id="GO:0006368">
    <property type="term" value="P:transcription elongation by RNA polymerase II"/>
    <property type="evidence" value="ECO:0007669"/>
    <property type="project" value="TreeGrafter"/>
</dbReference>
<dbReference type="EMBL" id="SDOX01000018">
    <property type="protein sequence ID" value="TFJ84573.1"/>
    <property type="molecule type" value="Genomic_DNA"/>
</dbReference>
<comment type="subcellular location">
    <subcellularLocation>
        <location evidence="2 10">Nucleus</location>
    </subcellularLocation>
</comment>
<dbReference type="PANTHER" id="PTHR20934:SF0">
    <property type="entry name" value="TRANSCRIPTION ELONGATION FACTOR 1 HOMOLOG"/>
    <property type="match status" value="1"/>
</dbReference>
<name>A0A4D9D3J0_9STRA</name>
<organism evidence="11 12">
    <name type="scientific">Nannochloropsis salina CCMP1776</name>
    <dbReference type="NCBI Taxonomy" id="1027361"/>
    <lineage>
        <taxon>Eukaryota</taxon>
        <taxon>Sar</taxon>
        <taxon>Stramenopiles</taxon>
        <taxon>Ochrophyta</taxon>
        <taxon>Eustigmatophyceae</taxon>
        <taxon>Eustigmatales</taxon>
        <taxon>Monodopsidaceae</taxon>
        <taxon>Microchloropsis</taxon>
        <taxon>Microchloropsis salina</taxon>
    </lineage>
</organism>
<comment type="similarity">
    <text evidence="3 10">Belongs to the ELOF1 family.</text>
</comment>
<dbReference type="PANTHER" id="PTHR20934">
    <property type="entry name" value="TRANSCRIPTION ELONGATION FACTOR 1 HOMOLOG"/>
    <property type="match status" value="1"/>
</dbReference>
<reference evidence="11 12" key="1">
    <citation type="submission" date="2019-01" db="EMBL/GenBank/DDBJ databases">
        <title>Nuclear Genome Assembly of the Microalgal Biofuel strain Nannochloropsis salina CCMP1776.</title>
        <authorList>
            <person name="Hovde B."/>
        </authorList>
    </citation>
    <scope>NUCLEOTIDE SEQUENCE [LARGE SCALE GENOMIC DNA]</scope>
    <source>
        <strain evidence="11 12">CCMP1776</strain>
    </source>
</reference>
<evidence type="ECO:0000256" key="1">
    <source>
        <dbReference type="ARBA" id="ARBA00003357"/>
    </source>
</evidence>
<dbReference type="GO" id="GO:0008270">
    <property type="term" value="F:zinc ion binding"/>
    <property type="evidence" value="ECO:0007669"/>
    <property type="project" value="UniProtKB-KW"/>
</dbReference>
<comment type="function">
    <text evidence="1 10">Transcription elongation factor implicated in the maintenance of proper chromatin structure in actively transcribed regions.</text>
</comment>
<keyword evidence="8 10" id="KW-0804">Transcription</keyword>
<dbReference type="GO" id="GO:0000993">
    <property type="term" value="F:RNA polymerase II complex binding"/>
    <property type="evidence" value="ECO:0007669"/>
    <property type="project" value="TreeGrafter"/>
</dbReference>
<evidence type="ECO:0000256" key="3">
    <source>
        <dbReference type="ARBA" id="ARBA00009730"/>
    </source>
</evidence>
<evidence type="ECO:0000256" key="5">
    <source>
        <dbReference type="ARBA" id="ARBA00022771"/>
    </source>
</evidence>
<evidence type="ECO:0000256" key="6">
    <source>
        <dbReference type="ARBA" id="ARBA00022833"/>
    </source>
</evidence>
<evidence type="ECO:0000256" key="4">
    <source>
        <dbReference type="ARBA" id="ARBA00022723"/>
    </source>
</evidence>
<dbReference type="Gene3D" id="2.20.25.190">
    <property type="match status" value="1"/>
</dbReference>
<dbReference type="Pfam" id="PF05129">
    <property type="entry name" value="Zn_ribbon_Elf1"/>
    <property type="match status" value="1"/>
</dbReference>
<dbReference type="Proteomes" id="UP000355283">
    <property type="component" value="Unassembled WGS sequence"/>
</dbReference>
<dbReference type="InterPro" id="IPR038567">
    <property type="entry name" value="T_Elf1_sf"/>
</dbReference>
<keyword evidence="5 10" id="KW-0863">Zinc-finger</keyword>
<evidence type="ECO:0000313" key="12">
    <source>
        <dbReference type="Proteomes" id="UP000355283"/>
    </source>
</evidence>
<evidence type="ECO:0000313" key="11">
    <source>
        <dbReference type="EMBL" id="TFJ84573.1"/>
    </source>
</evidence>
<proteinExistence type="inferred from homology"/>
<dbReference type="AlphaFoldDB" id="A0A4D9D3J0"/>
<comment type="caution">
    <text evidence="11">The sequence shown here is derived from an EMBL/GenBank/DDBJ whole genome shotgun (WGS) entry which is preliminary data.</text>
</comment>
<dbReference type="FunFam" id="2.20.25.190:FF:000001">
    <property type="entry name" value="Transcription elongation factor 1 homolog"/>
    <property type="match status" value="1"/>
</dbReference>
<keyword evidence="4 10" id="KW-0479">Metal-binding</keyword>
<keyword evidence="6 10" id="KW-0862">Zinc</keyword>
<sequence>MGGRKKASKKVAKKKRPSLRTVFKCVQCNNDGVVECVIRKEQGTGEVVCRVCGASFICAVNYLSKPIDVYCEWIDECERISGEQEQVEGDVGEGGM</sequence>
<protein>
    <recommendedName>
        <fullName evidence="10">Transcription elongation factor 1 homolog</fullName>
    </recommendedName>
</protein>
<dbReference type="GO" id="GO:0008023">
    <property type="term" value="C:transcription elongation factor complex"/>
    <property type="evidence" value="ECO:0007669"/>
    <property type="project" value="TreeGrafter"/>
</dbReference>
<accession>A0A4D9D3J0</accession>
<evidence type="ECO:0000256" key="7">
    <source>
        <dbReference type="ARBA" id="ARBA00023015"/>
    </source>
</evidence>